<dbReference type="InterPro" id="IPR053716">
    <property type="entry name" value="Flag_assembly_chemotaxis_eff"/>
</dbReference>
<comment type="similarity">
    <text evidence="2">Belongs to the FliJ family.</text>
</comment>
<comment type="subcellular location">
    <subcellularLocation>
        <location evidence="1">Cell membrane</location>
        <topology evidence="1">Peripheral membrane protein</topology>
        <orientation evidence="1">Cytoplasmic side</orientation>
    </subcellularLocation>
</comment>
<dbReference type="GO" id="GO:0071973">
    <property type="term" value="P:bacterial-type flagellum-dependent cell motility"/>
    <property type="evidence" value="ECO:0007669"/>
    <property type="project" value="InterPro"/>
</dbReference>
<evidence type="ECO:0000256" key="7">
    <source>
        <dbReference type="ARBA" id="ARBA00022795"/>
    </source>
</evidence>
<dbReference type="AlphaFoldDB" id="A0A5D0D0M1"/>
<dbReference type="Pfam" id="PF02050">
    <property type="entry name" value="FliJ"/>
    <property type="match status" value="1"/>
</dbReference>
<dbReference type="GO" id="GO:0015031">
    <property type="term" value="P:protein transport"/>
    <property type="evidence" value="ECO:0007669"/>
    <property type="project" value="UniProtKB-KW"/>
</dbReference>
<organism evidence="11 12">
    <name type="scientific">Paenibacillus faecis</name>
    <dbReference type="NCBI Taxonomy" id="862114"/>
    <lineage>
        <taxon>Bacteria</taxon>
        <taxon>Bacillati</taxon>
        <taxon>Bacillota</taxon>
        <taxon>Bacilli</taxon>
        <taxon>Bacillales</taxon>
        <taxon>Paenibacillaceae</taxon>
        <taxon>Paenibacillus</taxon>
    </lineage>
</organism>
<evidence type="ECO:0000256" key="2">
    <source>
        <dbReference type="ARBA" id="ARBA00010004"/>
    </source>
</evidence>
<evidence type="ECO:0000313" key="11">
    <source>
        <dbReference type="EMBL" id="TYA14355.1"/>
    </source>
</evidence>
<keyword evidence="9" id="KW-0472">Membrane</keyword>
<reference evidence="11 12" key="1">
    <citation type="submission" date="2019-08" db="EMBL/GenBank/DDBJ databases">
        <title>Genome sequencing of Paenibacillus faecis DSM 23593(T).</title>
        <authorList>
            <person name="Kook J.-K."/>
            <person name="Park S.-N."/>
            <person name="Lim Y.K."/>
        </authorList>
    </citation>
    <scope>NUCLEOTIDE SEQUENCE [LARGE SCALE GENOMIC DNA]</scope>
    <source>
        <strain evidence="11 12">DSM 23593</strain>
    </source>
</reference>
<keyword evidence="7" id="KW-1005">Bacterial flagellum biogenesis</keyword>
<gene>
    <name evidence="11" type="primary">fliJ</name>
    <name evidence="11" type="ORF">FRY98_01295</name>
</gene>
<evidence type="ECO:0000256" key="3">
    <source>
        <dbReference type="ARBA" id="ARBA00020392"/>
    </source>
</evidence>
<sequence length="147" mass="17511">MRFRYVYQKVVDLKSNEKTQAEWMLSAAVGILQAEQYSLEQLVEERSRTHAAIQNEMENKASMIKLQELQRYMDYLETCITRKIGDVQRAEVNVDQKKTILTTKMLDEKVWLKARDKAKEKFQQEMLLREQNELDEMATVRFAMRAR</sequence>
<dbReference type="OrthoDB" id="2678901at2"/>
<evidence type="ECO:0000256" key="4">
    <source>
        <dbReference type="ARBA" id="ARBA00022448"/>
    </source>
</evidence>
<evidence type="ECO:0000256" key="8">
    <source>
        <dbReference type="ARBA" id="ARBA00022927"/>
    </source>
</evidence>
<dbReference type="InterPro" id="IPR012823">
    <property type="entry name" value="Flagell_FliJ"/>
</dbReference>
<accession>A0A5D0D0M1</accession>
<evidence type="ECO:0000256" key="10">
    <source>
        <dbReference type="ARBA" id="ARBA00023225"/>
    </source>
</evidence>
<dbReference type="GO" id="GO:0009288">
    <property type="term" value="C:bacterial-type flagellum"/>
    <property type="evidence" value="ECO:0007669"/>
    <property type="project" value="InterPro"/>
</dbReference>
<dbReference type="GO" id="GO:0044781">
    <property type="term" value="P:bacterial-type flagellum organization"/>
    <property type="evidence" value="ECO:0007669"/>
    <property type="project" value="UniProtKB-KW"/>
</dbReference>
<evidence type="ECO:0000256" key="6">
    <source>
        <dbReference type="ARBA" id="ARBA00022500"/>
    </source>
</evidence>
<evidence type="ECO:0000256" key="5">
    <source>
        <dbReference type="ARBA" id="ARBA00022475"/>
    </source>
</evidence>
<keyword evidence="11" id="KW-0969">Cilium</keyword>
<keyword evidence="8" id="KW-0653">Protein transport</keyword>
<proteinExistence type="inferred from homology"/>
<evidence type="ECO:0000313" key="12">
    <source>
        <dbReference type="Proteomes" id="UP000325218"/>
    </source>
</evidence>
<dbReference type="Gene3D" id="1.10.287.1700">
    <property type="match status" value="1"/>
</dbReference>
<comment type="caution">
    <text evidence="11">The sequence shown here is derived from an EMBL/GenBank/DDBJ whole genome shotgun (WGS) entry which is preliminary data.</text>
</comment>
<name>A0A5D0D0M1_9BACL</name>
<keyword evidence="10" id="KW-1006">Bacterial flagellum protein export</keyword>
<evidence type="ECO:0000256" key="1">
    <source>
        <dbReference type="ARBA" id="ARBA00004413"/>
    </source>
</evidence>
<dbReference type="EMBL" id="VSDO01000001">
    <property type="protein sequence ID" value="TYA14355.1"/>
    <property type="molecule type" value="Genomic_DNA"/>
</dbReference>
<dbReference type="Proteomes" id="UP000325218">
    <property type="component" value="Unassembled WGS sequence"/>
</dbReference>
<dbReference type="GO" id="GO:0005886">
    <property type="term" value="C:plasma membrane"/>
    <property type="evidence" value="ECO:0007669"/>
    <property type="project" value="UniProtKB-SubCell"/>
</dbReference>
<dbReference type="NCBIfam" id="TIGR02473">
    <property type="entry name" value="flagell_FliJ"/>
    <property type="match status" value="1"/>
</dbReference>
<keyword evidence="4" id="KW-0813">Transport</keyword>
<keyword evidence="5" id="KW-1003">Cell membrane</keyword>
<evidence type="ECO:0000256" key="9">
    <source>
        <dbReference type="ARBA" id="ARBA00023136"/>
    </source>
</evidence>
<keyword evidence="11" id="KW-0282">Flagellum</keyword>
<keyword evidence="12" id="KW-1185">Reference proteome</keyword>
<keyword evidence="11" id="KW-0966">Cell projection</keyword>
<dbReference type="GO" id="GO:0006935">
    <property type="term" value="P:chemotaxis"/>
    <property type="evidence" value="ECO:0007669"/>
    <property type="project" value="UniProtKB-KW"/>
</dbReference>
<keyword evidence="6" id="KW-0145">Chemotaxis</keyword>
<dbReference type="RefSeq" id="WP_148449847.1">
    <property type="nucleotide sequence ID" value="NZ_BORZ01000002.1"/>
</dbReference>
<protein>
    <recommendedName>
        <fullName evidence="3">Flagellar FliJ protein</fullName>
    </recommendedName>
</protein>